<evidence type="ECO:0000313" key="2">
    <source>
        <dbReference type="EMBL" id="KAG5596192.1"/>
    </source>
</evidence>
<evidence type="ECO:0000256" key="1">
    <source>
        <dbReference type="SAM" id="MobiDB-lite"/>
    </source>
</evidence>
<keyword evidence="3" id="KW-1185">Reference proteome</keyword>
<sequence>MNNQHGYHMNLLSQNYGFATINQPHFAYSATHGIHQSFGVGPNEHEYRSFGECSSSQRHIESSHNQYEIREDEASFDMCNDAHAQRSDENSKEDEHSEDDGEGKVNESESDKDTGDLPQNDTRINFQNQFDQNVSEMQSQDIPYFTTLEKKGRYFNLYSNLMWRAAKAHQVTKFEALMWEIQEENRENI</sequence>
<dbReference type="EMBL" id="JACXVP010000007">
    <property type="protein sequence ID" value="KAG5596192.1"/>
    <property type="molecule type" value="Genomic_DNA"/>
</dbReference>
<organism evidence="2 3">
    <name type="scientific">Solanum commersonii</name>
    <name type="common">Commerson's wild potato</name>
    <name type="synonym">Commerson's nightshade</name>
    <dbReference type="NCBI Taxonomy" id="4109"/>
    <lineage>
        <taxon>Eukaryota</taxon>
        <taxon>Viridiplantae</taxon>
        <taxon>Streptophyta</taxon>
        <taxon>Embryophyta</taxon>
        <taxon>Tracheophyta</taxon>
        <taxon>Spermatophyta</taxon>
        <taxon>Magnoliopsida</taxon>
        <taxon>eudicotyledons</taxon>
        <taxon>Gunneridae</taxon>
        <taxon>Pentapetalae</taxon>
        <taxon>asterids</taxon>
        <taxon>lamiids</taxon>
        <taxon>Solanales</taxon>
        <taxon>Solanaceae</taxon>
        <taxon>Solanoideae</taxon>
        <taxon>Solaneae</taxon>
        <taxon>Solanum</taxon>
    </lineage>
</organism>
<feature type="compositionally biased region" description="Basic and acidic residues" evidence="1">
    <location>
        <begin position="102"/>
        <end position="115"/>
    </location>
</feature>
<gene>
    <name evidence="2" type="ORF">H5410_037424</name>
</gene>
<name>A0A9J5Y9I0_SOLCO</name>
<protein>
    <submittedName>
        <fullName evidence="2">Uncharacterized protein</fullName>
    </submittedName>
</protein>
<proteinExistence type="predicted"/>
<evidence type="ECO:0000313" key="3">
    <source>
        <dbReference type="Proteomes" id="UP000824120"/>
    </source>
</evidence>
<feature type="region of interest" description="Disordered" evidence="1">
    <location>
        <begin position="47"/>
        <end position="67"/>
    </location>
</feature>
<reference evidence="2 3" key="1">
    <citation type="submission" date="2020-09" db="EMBL/GenBank/DDBJ databases">
        <title>De no assembly of potato wild relative species, Solanum commersonii.</title>
        <authorList>
            <person name="Cho K."/>
        </authorList>
    </citation>
    <scope>NUCLEOTIDE SEQUENCE [LARGE SCALE GENOMIC DNA]</scope>
    <source>
        <strain evidence="2">LZ3.2</strain>
        <tissue evidence="2">Leaf</tissue>
    </source>
</reference>
<feature type="compositionally biased region" description="Basic and acidic residues" evidence="1">
    <location>
        <begin position="83"/>
        <end position="95"/>
    </location>
</feature>
<feature type="region of interest" description="Disordered" evidence="1">
    <location>
        <begin position="83"/>
        <end position="122"/>
    </location>
</feature>
<feature type="compositionally biased region" description="Basic and acidic residues" evidence="1">
    <location>
        <begin position="58"/>
        <end position="67"/>
    </location>
</feature>
<accession>A0A9J5Y9I0</accession>
<comment type="caution">
    <text evidence="2">The sequence shown here is derived from an EMBL/GenBank/DDBJ whole genome shotgun (WGS) entry which is preliminary data.</text>
</comment>
<dbReference type="Proteomes" id="UP000824120">
    <property type="component" value="Chromosome 7"/>
</dbReference>
<dbReference type="AlphaFoldDB" id="A0A9J5Y9I0"/>